<proteinExistence type="predicted"/>
<dbReference type="Proteomes" id="UP001243330">
    <property type="component" value="Unassembled WGS sequence"/>
</dbReference>
<evidence type="ECO:0000256" key="3">
    <source>
        <dbReference type="SAM" id="SignalP"/>
    </source>
</evidence>
<feature type="compositionally biased region" description="Pro residues" evidence="1">
    <location>
        <begin position="435"/>
        <end position="447"/>
    </location>
</feature>
<keyword evidence="5" id="KW-1185">Reference proteome</keyword>
<organism evidence="4 5">
    <name type="scientific">Colletotrichum chrysophilum</name>
    <dbReference type="NCBI Taxonomy" id="1836956"/>
    <lineage>
        <taxon>Eukaryota</taxon>
        <taxon>Fungi</taxon>
        <taxon>Dikarya</taxon>
        <taxon>Ascomycota</taxon>
        <taxon>Pezizomycotina</taxon>
        <taxon>Sordariomycetes</taxon>
        <taxon>Hypocreomycetidae</taxon>
        <taxon>Glomerellales</taxon>
        <taxon>Glomerellaceae</taxon>
        <taxon>Colletotrichum</taxon>
        <taxon>Colletotrichum gloeosporioides species complex</taxon>
    </lineage>
</organism>
<dbReference type="AlphaFoldDB" id="A0AAD9AHE7"/>
<feature type="region of interest" description="Disordered" evidence="1">
    <location>
        <begin position="261"/>
        <end position="283"/>
    </location>
</feature>
<reference evidence="4" key="1">
    <citation type="submission" date="2023-01" db="EMBL/GenBank/DDBJ databases">
        <title>Colletotrichum chrysophilum M932 genome sequence.</title>
        <authorList>
            <person name="Baroncelli R."/>
        </authorList>
    </citation>
    <scope>NUCLEOTIDE SEQUENCE</scope>
    <source>
        <strain evidence="4">M932</strain>
    </source>
</reference>
<feature type="compositionally biased region" description="Polar residues" evidence="1">
    <location>
        <begin position="364"/>
        <end position="386"/>
    </location>
</feature>
<evidence type="ECO:0000313" key="5">
    <source>
        <dbReference type="Proteomes" id="UP001243330"/>
    </source>
</evidence>
<feature type="chain" id="PRO_5042280301" evidence="3">
    <location>
        <begin position="22"/>
        <end position="545"/>
    </location>
</feature>
<dbReference type="EMBL" id="JAQOWY010000174">
    <property type="protein sequence ID" value="KAK1848333.1"/>
    <property type="molecule type" value="Genomic_DNA"/>
</dbReference>
<evidence type="ECO:0000256" key="2">
    <source>
        <dbReference type="SAM" id="Phobius"/>
    </source>
</evidence>
<feature type="transmembrane region" description="Helical" evidence="2">
    <location>
        <begin position="232"/>
        <end position="252"/>
    </location>
</feature>
<feature type="signal peptide" evidence="3">
    <location>
        <begin position="1"/>
        <end position="21"/>
    </location>
</feature>
<feature type="region of interest" description="Disordered" evidence="1">
    <location>
        <begin position="363"/>
        <end position="386"/>
    </location>
</feature>
<name>A0AAD9AHE7_9PEZI</name>
<feature type="region of interest" description="Disordered" evidence="1">
    <location>
        <begin position="519"/>
        <end position="545"/>
    </location>
</feature>
<gene>
    <name evidence="4" type="ORF">CCHR01_09029</name>
</gene>
<sequence length="545" mass="58528">MAALSLRHLVAIFSLITPILSLEVTPGSDCAALCLGGTNETTVATTASGTNSSDIVCEDSQYHTTGKGIKFKNCVSCLQDSEATKGVETDTASFLYNIRYAVDTCLFNFPEINSPCVIASACKPLKNALASGLDTPNAATSYDFCTADGDKFSSSWWPCVKCLQSSDSQSYLSNFLIALKAGCEQKPANGSLVGLTGELFSSNAVNITAPATNTTLPGDGGASATTMTTGTIVGIAVGGGLVFIGAICLFVIHCRRQRKQRAQQEPSFHDSHPPRSHSGSVATMTNGPYVPIGDHKKSSSINSYNYELQEKQPFCNNADYYDKMESDIQAGREMAHYNFDPRSNNHGLDNALPTHPAYIPRAMSRQSTRQTETHPPSSRRTNTPDSYALQTYLNAVNEEGLTAIRPPPAAAVSRTPSPAHSHESRGSQAAQQPLNPVPPPPPGPPPSRKMSSRIPSLVLPSVPRIRVPKKYSPPQITVQDATPVAERGETSNMQISQPLTTHEDRFQDRPLAGRTVISHVAPAREDPQEYEGDMPIRSGKSTLYG</sequence>
<evidence type="ECO:0000256" key="1">
    <source>
        <dbReference type="SAM" id="MobiDB-lite"/>
    </source>
</evidence>
<keyword evidence="2" id="KW-0472">Membrane</keyword>
<protein>
    <submittedName>
        <fullName evidence="4">Exo-alpha-sialidase neuraminidase</fullName>
    </submittedName>
</protein>
<comment type="caution">
    <text evidence="4">The sequence shown here is derived from an EMBL/GenBank/DDBJ whole genome shotgun (WGS) entry which is preliminary data.</text>
</comment>
<accession>A0AAD9AHE7</accession>
<evidence type="ECO:0000313" key="4">
    <source>
        <dbReference type="EMBL" id="KAK1848333.1"/>
    </source>
</evidence>
<keyword evidence="3" id="KW-0732">Signal</keyword>
<keyword evidence="2" id="KW-1133">Transmembrane helix</keyword>
<keyword evidence="2" id="KW-0812">Transmembrane</keyword>
<feature type="region of interest" description="Disordered" evidence="1">
    <location>
        <begin position="408"/>
        <end position="453"/>
    </location>
</feature>